<feature type="transmembrane region" description="Helical" evidence="5">
    <location>
        <begin position="267"/>
        <end position="285"/>
    </location>
</feature>
<dbReference type="PANTHER" id="PTHR23294">
    <property type="entry name" value="ET TRANSLATION PRODUCT-RELATED"/>
    <property type="match status" value="1"/>
</dbReference>
<feature type="transmembrane region" description="Helical" evidence="5">
    <location>
        <begin position="305"/>
        <end position="323"/>
    </location>
</feature>
<keyword evidence="4 5" id="KW-0472">Membrane</keyword>
<proteinExistence type="predicted"/>
<feature type="transmembrane region" description="Helical" evidence="5">
    <location>
        <begin position="446"/>
        <end position="465"/>
    </location>
</feature>
<dbReference type="Gene3D" id="1.20.1250.20">
    <property type="entry name" value="MFS general substrate transporter like domains"/>
    <property type="match status" value="1"/>
</dbReference>
<dbReference type="OrthoDB" id="196103at2759"/>
<accession>A0A6A6SF92</accession>
<evidence type="ECO:0000313" key="7">
    <source>
        <dbReference type="Proteomes" id="UP000799753"/>
    </source>
</evidence>
<evidence type="ECO:0000313" key="6">
    <source>
        <dbReference type="EMBL" id="KAF2645078.1"/>
    </source>
</evidence>
<evidence type="ECO:0000256" key="3">
    <source>
        <dbReference type="ARBA" id="ARBA00022989"/>
    </source>
</evidence>
<keyword evidence="7" id="KW-1185">Reference proteome</keyword>
<evidence type="ECO:0000256" key="1">
    <source>
        <dbReference type="ARBA" id="ARBA00004141"/>
    </source>
</evidence>
<dbReference type="SUPFAM" id="SSF103473">
    <property type="entry name" value="MFS general substrate transporter"/>
    <property type="match status" value="1"/>
</dbReference>
<dbReference type="GO" id="GO:0022857">
    <property type="term" value="F:transmembrane transporter activity"/>
    <property type="evidence" value="ECO:0007669"/>
    <property type="project" value="InterPro"/>
</dbReference>
<feature type="transmembrane region" description="Helical" evidence="5">
    <location>
        <begin position="335"/>
        <end position="354"/>
    </location>
</feature>
<feature type="transmembrane region" description="Helical" evidence="5">
    <location>
        <begin position="212"/>
        <end position="231"/>
    </location>
</feature>
<protein>
    <submittedName>
        <fullName evidence="6">MFS general substrate transporter</fullName>
    </submittedName>
</protein>
<dbReference type="InterPro" id="IPR011701">
    <property type="entry name" value="MFS"/>
</dbReference>
<dbReference type="AlphaFoldDB" id="A0A6A6SF92"/>
<dbReference type="Pfam" id="PF07690">
    <property type="entry name" value="MFS_1"/>
    <property type="match status" value="1"/>
</dbReference>
<feature type="transmembrane region" description="Helical" evidence="5">
    <location>
        <begin position="382"/>
        <end position="402"/>
    </location>
</feature>
<evidence type="ECO:0000256" key="5">
    <source>
        <dbReference type="SAM" id="Phobius"/>
    </source>
</evidence>
<feature type="transmembrane region" description="Helical" evidence="5">
    <location>
        <begin position="115"/>
        <end position="133"/>
    </location>
</feature>
<evidence type="ECO:0000256" key="4">
    <source>
        <dbReference type="ARBA" id="ARBA00023136"/>
    </source>
</evidence>
<dbReference type="PANTHER" id="PTHR23294:SF54">
    <property type="entry name" value="DUF895 DOMAIN MEMBRANE PROTEIN (AFU_ORTHOLOGUE AFUA_8G04110)"/>
    <property type="match status" value="1"/>
</dbReference>
<comment type="subcellular location">
    <subcellularLocation>
        <location evidence="1">Membrane</location>
        <topology evidence="1">Multi-pass membrane protein</topology>
    </subcellularLocation>
</comment>
<keyword evidence="2 5" id="KW-0812">Transmembrane</keyword>
<dbReference type="CDD" id="cd06178">
    <property type="entry name" value="MFS_unc93-like"/>
    <property type="match status" value="1"/>
</dbReference>
<gene>
    <name evidence="6" type="ORF">P280DRAFT_444432</name>
</gene>
<dbReference type="InterPro" id="IPR051617">
    <property type="entry name" value="UNC-93-like_regulator"/>
</dbReference>
<feature type="transmembrane region" description="Helical" evidence="5">
    <location>
        <begin position="139"/>
        <end position="158"/>
    </location>
</feature>
<reference evidence="6" key="1">
    <citation type="journal article" date="2020" name="Stud. Mycol.">
        <title>101 Dothideomycetes genomes: a test case for predicting lifestyles and emergence of pathogens.</title>
        <authorList>
            <person name="Haridas S."/>
            <person name="Albert R."/>
            <person name="Binder M."/>
            <person name="Bloem J."/>
            <person name="Labutti K."/>
            <person name="Salamov A."/>
            <person name="Andreopoulos B."/>
            <person name="Baker S."/>
            <person name="Barry K."/>
            <person name="Bills G."/>
            <person name="Bluhm B."/>
            <person name="Cannon C."/>
            <person name="Castanera R."/>
            <person name="Culley D."/>
            <person name="Daum C."/>
            <person name="Ezra D."/>
            <person name="Gonzalez J."/>
            <person name="Henrissat B."/>
            <person name="Kuo A."/>
            <person name="Liang C."/>
            <person name="Lipzen A."/>
            <person name="Lutzoni F."/>
            <person name="Magnuson J."/>
            <person name="Mondo S."/>
            <person name="Nolan M."/>
            <person name="Ohm R."/>
            <person name="Pangilinan J."/>
            <person name="Park H.-J."/>
            <person name="Ramirez L."/>
            <person name="Alfaro M."/>
            <person name="Sun H."/>
            <person name="Tritt A."/>
            <person name="Yoshinaga Y."/>
            <person name="Zwiers L.-H."/>
            <person name="Turgeon B."/>
            <person name="Goodwin S."/>
            <person name="Spatafora J."/>
            <person name="Crous P."/>
            <person name="Grigoriev I."/>
        </authorList>
    </citation>
    <scope>NUCLEOTIDE SEQUENCE</scope>
    <source>
        <strain evidence="6">CBS 473.64</strain>
    </source>
</reference>
<sequence length="506" mass="56128">MPTDAKKASHEVNTPERSFANEQEILELPNSWKYKRLSLFGFKFPWYASPPTQLFIVSFVCFMCPGMFNALNGMGGGGQMDATANNHANTALYSTFSVVGFFAGTFTNKLGIRTALSFGGIGYSVYVASFLCYNHTKNLGFTTFAGALLGVCAGLLWCAQGAIMMSYPPEDSKGRYISWFWMIFNMGAVIGSLIPLGQNIHTQSAAPVSDGTYVGFLVLTLIGAALAWTLVDAKDVVRHDGSKIIVMKHPSWKSEIMGLCEVFVTDPYIIALFPMFLASNWFYAYHFTEINAAYFNVRTRALNGVVYYTMQIVGAYIFGFALDYKGIRRTMRAKIAWASLFAIIMIVWGCGYKFQQTYDRAWSANEANRKKDWSDDGFGGPFVLYMFYGFTDAAWQTCVYWFMGSLTNNGRKLANFAGFYKGIQSAGSAITWALDDHKISFMTMFATNWGLLAGSLLIALPVIIWKVEDTVSVEKDVEFTDDTVSEVQAKAIVIPTGGESVTEKVV</sequence>
<feature type="transmembrane region" description="Helical" evidence="5">
    <location>
        <begin position="179"/>
        <end position="200"/>
    </location>
</feature>
<feature type="transmembrane region" description="Helical" evidence="5">
    <location>
        <begin position="91"/>
        <end position="108"/>
    </location>
</feature>
<evidence type="ECO:0000256" key="2">
    <source>
        <dbReference type="ARBA" id="ARBA00022692"/>
    </source>
</evidence>
<dbReference type="GO" id="GO:0016020">
    <property type="term" value="C:membrane"/>
    <property type="evidence" value="ECO:0007669"/>
    <property type="project" value="UniProtKB-SubCell"/>
</dbReference>
<dbReference type="Proteomes" id="UP000799753">
    <property type="component" value="Unassembled WGS sequence"/>
</dbReference>
<dbReference type="InterPro" id="IPR036259">
    <property type="entry name" value="MFS_trans_sf"/>
</dbReference>
<name>A0A6A6SF92_9PLEO</name>
<keyword evidence="3 5" id="KW-1133">Transmembrane helix</keyword>
<dbReference type="EMBL" id="MU006778">
    <property type="protein sequence ID" value="KAF2645078.1"/>
    <property type="molecule type" value="Genomic_DNA"/>
</dbReference>
<organism evidence="6 7">
    <name type="scientific">Massarina eburnea CBS 473.64</name>
    <dbReference type="NCBI Taxonomy" id="1395130"/>
    <lineage>
        <taxon>Eukaryota</taxon>
        <taxon>Fungi</taxon>
        <taxon>Dikarya</taxon>
        <taxon>Ascomycota</taxon>
        <taxon>Pezizomycotina</taxon>
        <taxon>Dothideomycetes</taxon>
        <taxon>Pleosporomycetidae</taxon>
        <taxon>Pleosporales</taxon>
        <taxon>Massarineae</taxon>
        <taxon>Massarinaceae</taxon>
        <taxon>Massarina</taxon>
    </lineage>
</organism>
<feature type="transmembrane region" description="Helical" evidence="5">
    <location>
        <begin position="54"/>
        <end position="71"/>
    </location>
</feature>